<dbReference type="GO" id="GO:0006631">
    <property type="term" value="P:fatty acid metabolic process"/>
    <property type="evidence" value="ECO:0007669"/>
    <property type="project" value="TreeGrafter"/>
</dbReference>
<dbReference type="PANTHER" id="PTHR43201">
    <property type="entry name" value="ACYL-COA SYNTHETASE"/>
    <property type="match status" value="1"/>
</dbReference>
<dbReference type="Gene3D" id="3.30.300.30">
    <property type="match status" value="1"/>
</dbReference>
<sequence length="152" mass="17141">GLGYINSDIAMLDNEGYFATGDIVQTLKVEGEEYIKIIARSKEVINIGGEKVIPQEVEKVLLQIPFIKHCIVYGEQSNIMGQMVCAKVVLDTQNLESILKTTKPLQVIPNAMEIKKFIRIFCKDKLAPYKIPTKINIVESIAISERFKTVRQ</sequence>
<keyword evidence="3" id="KW-0436">Ligase</keyword>
<organism evidence="3 4">
    <name type="scientific">Helicobacter muridarum</name>
    <dbReference type="NCBI Taxonomy" id="216"/>
    <lineage>
        <taxon>Bacteria</taxon>
        <taxon>Pseudomonadati</taxon>
        <taxon>Campylobacterota</taxon>
        <taxon>Epsilonproteobacteria</taxon>
        <taxon>Campylobacterales</taxon>
        <taxon>Helicobacteraceae</taxon>
        <taxon>Helicobacter</taxon>
    </lineage>
</organism>
<protein>
    <submittedName>
        <fullName evidence="3">Long-chain fatty acid--CoA ligase</fullName>
    </submittedName>
</protein>
<accession>A0A4U8TD92</accession>
<gene>
    <name evidence="3" type="ORF">LS73_009585</name>
</gene>
<comment type="similarity">
    <text evidence="1">Belongs to the ATP-dependent AMP-binding enzyme family.</text>
</comment>
<feature type="domain" description="AMP-binding enzyme C-terminal" evidence="2">
    <location>
        <begin position="56"/>
        <end position="142"/>
    </location>
</feature>
<dbReference type="InterPro" id="IPR025110">
    <property type="entry name" value="AMP-bd_C"/>
</dbReference>
<dbReference type="Proteomes" id="UP000029922">
    <property type="component" value="Unassembled WGS sequence"/>
</dbReference>
<dbReference type="Pfam" id="PF13193">
    <property type="entry name" value="AMP-binding_C"/>
    <property type="match status" value="1"/>
</dbReference>
<evidence type="ECO:0000313" key="4">
    <source>
        <dbReference type="Proteomes" id="UP000029922"/>
    </source>
</evidence>
<feature type="non-terminal residue" evidence="3">
    <location>
        <position position="1"/>
    </location>
</feature>
<dbReference type="PANTHER" id="PTHR43201:SF8">
    <property type="entry name" value="ACYL-COA SYNTHETASE FAMILY MEMBER 3"/>
    <property type="match status" value="1"/>
</dbReference>
<dbReference type="AlphaFoldDB" id="A0A4U8TD92"/>
<evidence type="ECO:0000256" key="1">
    <source>
        <dbReference type="ARBA" id="ARBA00006432"/>
    </source>
</evidence>
<dbReference type="EMBL" id="JRPD02000048">
    <property type="protein sequence ID" value="TLD97976.1"/>
    <property type="molecule type" value="Genomic_DNA"/>
</dbReference>
<dbReference type="GO" id="GO:0031956">
    <property type="term" value="F:medium-chain fatty acid-CoA ligase activity"/>
    <property type="evidence" value="ECO:0007669"/>
    <property type="project" value="TreeGrafter"/>
</dbReference>
<evidence type="ECO:0000259" key="2">
    <source>
        <dbReference type="Pfam" id="PF13193"/>
    </source>
</evidence>
<proteinExistence type="inferred from homology"/>
<dbReference type="RefSeq" id="WP_138070030.1">
    <property type="nucleotide sequence ID" value="NZ_JRPD02000048.1"/>
</dbReference>
<dbReference type="InterPro" id="IPR045851">
    <property type="entry name" value="AMP-bd_C_sf"/>
</dbReference>
<name>A0A4U8TD92_9HELI</name>
<dbReference type="SUPFAM" id="SSF56801">
    <property type="entry name" value="Acetyl-CoA synthetase-like"/>
    <property type="match status" value="1"/>
</dbReference>
<evidence type="ECO:0000313" key="3">
    <source>
        <dbReference type="EMBL" id="TLD97976.1"/>
    </source>
</evidence>
<comment type="caution">
    <text evidence="3">The sequence shown here is derived from an EMBL/GenBank/DDBJ whole genome shotgun (WGS) entry which is preliminary data.</text>
</comment>
<reference evidence="3 4" key="1">
    <citation type="journal article" date="2014" name="Genome Announc.">
        <title>Draft genome sequences of eight enterohepatic helicobacter species isolated from both laboratory and wild rodents.</title>
        <authorList>
            <person name="Sheh A."/>
            <person name="Shen Z."/>
            <person name="Fox J.G."/>
        </authorList>
    </citation>
    <scope>NUCLEOTIDE SEQUENCE [LARGE SCALE GENOMIC DNA]</scope>
    <source>
        <strain evidence="3 4">ST1</strain>
    </source>
</reference>